<dbReference type="InterPro" id="IPR058600">
    <property type="entry name" value="YhjD-like"/>
</dbReference>
<dbReference type="Pfam" id="PF26325">
    <property type="entry name" value="YhjD"/>
    <property type="match status" value="1"/>
</dbReference>
<sequence>MSKLDGNERWKSKMALTEHVEQYEKRNEPKNQGRPTGDELTMVRDYVLLPLLLTMVQRAADDIKNSTGILRRHFLVSAQVLMDRITKDMYALRKELSKRNIKVIKDEQVDLVIYYKIICRGYEERFGIVRDVVRSEISIRLTKYLDDMANLLRQSIK</sequence>
<evidence type="ECO:0000313" key="2">
    <source>
        <dbReference type="Proteomes" id="UP001057134"/>
    </source>
</evidence>
<dbReference type="Proteomes" id="UP001057134">
    <property type="component" value="Chromosome"/>
</dbReference>
<name>A0ABY4RJ97_9BACL</name>
<gene>
    <name evidence="1" type="ORF">SK3146_00799</name>
</gene>
<organism evidence="1 2">
    <name type="scientific">Paenibacillus konkukensis</name>
    <dbReference type="NCBI Taxonomy" id="2020716"/>
    <lineage>
        <taxon>Bacteria</taxon>
        <taxon>Bacillati</taxon>
        <taxon>Bacillota</taxon>
        <taxon>Bacilli</taxon>
        <taxon>Bacillales</taxon>
        <taxon>Paenibacillaceae</taxon>
        <taxon>Paenibacillus</taxon>
    </lineage>
</organism>
<reference evidence="1" key="1">
    <citation type="submission" date="2018-02" db="EMBL/GenBank/DDBJ databases">
        <authorList>
            <person name="Kim S.-K."/>
            <person name="Jung H.-I."/>
            <person name="Lee S.-W."/>
        </authorList>
    </citation>
    <scope>NUCLEOTIDE SEQUENCE</scope>
    <source>
        <strain evidence="1">SK3146</strain>
    </source>
</reference>
<dbReference type="RefSeq" id="WP_249863866.1">
    <property type="nucleotide sequence ID" value="NZ_CP027059.1"/>
</dbReference>
<evidence type="ECO:0000313" key="1">
    <source>
        <dbReference type="EMBL" id="UQZ81643.1"/>
    </source>
</evidence>
<accession>A0ABY4RJ97</accession>
<keyword evidence="2" id="KW-1185">Reference proteome</keyword>
<dbReference type="EMBL" id="CP027059">
    <property type="protein sequence ID" value="UQZ81643.1"/>
    <property type="molecule type" value="Genomic_DNA"/>
</dbReference>
<protein>
    <submittedName>
        <fullName evidence="1">Uncharacterized protein</fullName>
    </submittedName>
</protein>
<proteinExistence type="predicted"/>
<reference evidence="1" key="2">
    <citation type="journal article" date="2021" name="J Anim Sci Technol">
        <title>Complete genome sequence of Paenibacillus konkukensis sp. nov. SK3146 as a potential probiotic strain.</title>
        <authorList>
            <person name="Jung H.I."/>
            <person name="Park S."/>
            <person name="Niu K.M."/>
            <person name="Lee S.W."/>
            <person name="Kothari D."/>
            <person name="Yi K.J."/>
            <person name="Kim S.K."/>
        </authorList>
    </citation>
    <scope>NUCLEOTIDE SEQUENCE</scope>
    <source>
        <strain evidence="1">SK3146</strain>
    </source>
</reference>